<protein>
    <recommendedName>
        <fullName evidence="1">ZP domain-containing protein</fullName>
    </recommendedName>
</protein>
<dbReference type="InterPro" id="IPR001507">
    <property type="entry name" value="ZP_dom"/>
</dbReference>
<evidence type="ECO:0000313" key="3">
    <source>
        <dbReference type="Proteomes" id="UP001562425"/>
    </source>
</evidence>
<reference evidence="2 3" key="1">
    <citation type="submission" date="2024-05" db="EMBL/GenBank/DDBJ databases">
        <title>Culex pipiens pipiens assembly and annotation.</title>
        <authorList>
            <person name="Alout H."/>
            <person name="Durand T."/>
        </authorList>
    </citation>
    <scope>NUCLEOTIDE SEQUENCE [LARGE SCALE GENOMIC DNA]</scope>
    <source>
        <strain evidence="2">HA-2024</strain>
        <tissue evidence="2">Whole body</tissue>
    </source>
</reference>
<dbReference type="InterPro" id="IPR055355">
    <property type="entry name" value="ZP-C"/>
</dbReference>
<sequence length="431" mass="48139">MGLARWSTAVLSQLFPLEESEYTNALAPRKYPRQANSVAPRYDHTHIETIDVTCDQKNGMFVTIEFESDFQGIIYSQGYFNDPKCRYVTPGRGGRQFSFTVPFNGCGSKPSCSVCSSVDNVLVIQSDEDVQEAWDTARRISCSQVEQQQNTIFFKPFVVDMLEVVNVPTATGGVECWMDIQRGSYPSISPIPSIIKIGEALSILVYLRDPRGEYDVSVRDCYAYDSPDYDAQGTKRLQLSDKNGCSRKKKLFGQWQKTTQTGTTGATLIVHNDIKAFKFPDRMQVFLKCYTGPSYNSSTTALLPGIYGPSLPNSRTSSNYPGTSSLFPGLKRSTLSNSCTSSHYPGTSTLLPRIHRSTMPNNCSSNNSGSFEVLPWLQRPTMPNRTTGNYTGTATLFPRLIGSTLPNHVPSIYRACYPTHRTWHTTNWPRN</sequence>
<accession>A0ABD1CQ59</accession>
<keyword evidence="3" id="KW-1185">Reference proteome</keyword>
<evidence type="ECO:0000313" key="2">
    <source>
        <dbReference type="EMBL" id="KAL1378562.1"/>
    </source>
</evidence>
<dbReference type="PROSITE" id="PS51034">
    <property type="entry name" value="ZP_2"/>
    <property type="match status" value="1"/>
</dbReference>
<dbReference type="PANTHER" id="PTHR46560:SF6">
    <property type="entry name" value="ZYE"/>
    <property type="match status" value="1"/>
</dbReference>
<dbReference type="Proteomes" id="UP001562425">
    <property type="component" value="Unassembled WGS sequence"/>
</dbReference>
<dbReference type="PANTHER" id="PTHR46560">
    <property type="entry name" value="CYPHER, ISOFORM B"/>
    <property type="match status" value="1"/>
</dbReference>
<dbReference type="Pfam" id="PF00100">
    <property type="entry name" value="Zona_pellucida"/>
    <property type="match status" value="1"/>
</dbReference>
<evidence type="ECO:0000259" key="1">
    <source>
        <dbReference type="PROSITE" id="PS51034"/>
    </source>
</evidence>
<dbReference type="EMBL" id="JBEHCU010010245">
    <property type="protein sequence ID" value="KAL1378562.1"/>
    <property type="molecule type" value="Genomic_DNA"/>
</dbReference>
<dbReference type="AlphaFoldDB" id="A0ABD1CQ59"/>
<proteinExistence type="predicted"/>
<organism evidence="2 3">
    <name type="scientific">Culex pipiens pipiens</name>
    <name type="common">Northern house mosquito</name>
    <dbReference type="NCBI Taxonomy" id="38569"/>
    <lineage>
        <taxon>Eukaryota</taxon>
        <taxon>Metazoa</taxon>
        <taxon>Ecdysozoa</taxon>
        <taxon>Arthropoda</taxon>
        <taxon>Hexapoda</taxon>
        <taxon>Insecta</taxon>
        <taxon>Pterygota</taxon>
        <taxon>Neoptera</taxon>
        <taxon>Endopterygota</taxon>
        <taxon>Diptera</taxon>
        <taxon>Nematocera</taxon>
        <taxon>Culicoidea</taxon>
        <taxon>Culicidae</taxon>
        <taxon>Culicinae</taxon>
        <taxon>Culicini</taxon>
        <taxon>Culex</taxon>
        <taxon>Culex</taxon>
    </lineage>
</organism>
<feature type="domain" description="ZP" evidence="1">
    <location>
        <begin position="53"/>
        <end position="310"/>
    </location>
</feature>
<comment type="caution">
    <text evidence="2">The sequence shown here is derived from an EMBL/GenBank/DDBJ whole genome shotgun (WGS) entry which is preliminary data.</text>
</comment>
<gene>
    <name evidence="2" type="ORF">pipiens_003961</name>
</gene>
<dbReference type="SMART" id="SM00241">
    <property type="entry name" value="ZP"/>
    <property type="match status" value="1"/>
</dbReference>
<name>A0ABD1CQ59_CULPP</name>